<dbReference type="Proteomes" id="UP000034156">
    <property type="component" value="Chromosome"/>
</dbReference>
<dbReference type="RefSeq" id="WP_046850536.1">
    <property type="nucleotide sequence ID" value="NZ_CP011451.1"/>
</dbReference>
<dbReference type="GO" id="GO:0006313">
    <property type="term" value="P:DNA transposition"/>
    <property type="evidence" value="ECO:0007669"/>
    <property type="project" value="InterPro"/>
</dbReference>
<dbReference type="GO" id="GO:0004803">
    <property type="term" value="F:transposase activity"/>
    <property type="evidence" value="ECO:0007669"/>
    <property type="project" value="InterPro"/>
</dbReference>
<evidence type="ECO:0000313" key="2">
    <source>
        <dbReference type="EMBL" id="AKH38496.1"/>
    </source>
</evidence>
<gene>
    <name evidence="2" type="ORF">AAW31_12960</name>
    <name evidence="3" type="ORF">BCL69_10186</name>
</gene>
<dbReference type="EMBL" id="CP011451">
    <property type="protein sequence ID" value="AKH38496.1"/>
    <property type="molecule type" value="Genomic_DNA"/>
</dbReference>
<sequence length="296" mass="34539">MNWQERLITIYLYVCKHYQQNLWTYSQRMSHYADLSFSDEEVITLYLFGVMDKHREIKGIYEYADRHLRDWFPRLPGYVTYVQRLNRVADVFAPLLALIQQEQETRNSGQVWLTDSFPVILVRQGHRFKACVAKQLADSGYCSTKKLYYHGVRVHIIGRRQPGSSPIPEYIDVTGASDHDGKIFDQIRPQLHNNELYGDKAYQRPDAEEVRQAQNLTVLTPVKKQKGQHHLEPQDQWLSTAVSRVRQPIEALFAWIEEKTGIECASQVRSYQGLMVHVFGKLAAALFFWNFLRASS</sequence>
<reference evidence="2 4" key="2">
    <citation type="journal article" date="2016" name="Genome Announc.">
        <title>Genome Sequence of Nitrosomonas communis Strain Nm2, a Mesophilic Ammonia-Oxidizing Bacterium Isolated from Mediterranean Soil.</title>
        <authorList>
            <person name="Kozlowski J.A."/>
            <person name="Kits K.D."/>
            <person name="Stein L.Y."/>
        </authorList>
    </citation>
    <scope>NUCLEOTIDE SEQUENCE [LARGE SCALE GENOMIC DNA]</scope>
    <source>
        <strain evidence="2 4">Nm2</strain>
    </source>
</reference>
<organism evidence="2 4">
    <name type="scientific">Nitrosomonas communis</name>
    <dbReference type="NCBI Taxonomy" id="44574"/>
    <lineage>
        <taxon>Bacteria</taxon>
        <taxon>Pseudomonadati</taxon>
        <taxon>Pseudomonadota</taxon>
        <taxon>Betaproteobacteria</taxon>
        <taxon>Nitrosomonadales</taxon>
        <taxon>Nitrosomonadaceae</taxon>
        <taxon>Nitrosomonas</taxon>
    </lineage>
</organism>
<reference evidence="3 5" key="3">
    <citation type="submission" date="2019-07" db="EMBL/GenBank/DDBJ databases">
        <title>Active sludge and wastewater microbial communities from Klosterneuburg, Austria.</title>
        <authorList>
            <person name="Wagner M."/>
        </authorList>
    </citation>
    <scope>NUCLEOTIDE SEQUENCE [LARGE SCALE GENOMIC DNA]</scope>
    <source>
        <strain evidence="3 5">Nm2</strain>
    </source>
</reference>
<dbReference type="OrthoDB" id="1024829at2"/>
<dbReference type="GO" id="GO:0003677">
    <property type="term" value="F:DNA binding"/>
    <property type="evidence" value="ECO:0007669"/>
    <property type="project" value="InterPro"/>
</dbReference>
<dbReference type="Proteomes" id="UP000324176">
    <property type="component" value="Unassembled WGS sequence"/>
</dbReference>
<dbReference type="Pfam" id="PF01609">
    <property type="entry name" value="DDE_Tnp_1"/>
    <property type="match status" value="1"/>
</dbReference>
<dbReference type="EMBL" id="VNHT01000018">
    <property type="protein sequence ID" value="TYP89231.1"/>
    <property type="molecule type" value="Genomic_DNA"/>
</dbReference>
<reference evidence="4" key="1">
    <citation type="submission" date="2015-05" db="EMBL/GenBank/DDBJ databases">
        <title>Draft genome of Nitrosomonas communis strain Nm2.</title>
        <authorList>
            <person name="Kozlowski J.A."/>
            <person name="Kits K.D."/>
            <person name="Stein L.Y."/>
        </authorList>
    </citation>
    <scope>NUCLEOTIDE SEQUENCE [LARGE SCALE GENOMIC DNA]</scope>
    <source>
        <strain evidence="4">Nm2</strain>
    </source>
</reference>
<evidence type="ECO:0000313" key="5">
    <source>
        <dbReference type="Proteomes" id="UP000324176"/>
    </source>
</evidence>
<evidence type="ECO:0000259" key="1">
    <source>
        <dbReference type="Pfam" id="PF01609"/>
    </source>
</evidence>
<dbReference type="InterPro" id="IPR002559">
    <property type="entry name" value="Transposase_11"/>
</dbReference>
<protein>
    <submittedName>
        <fullName evidence="3">DDE family transposase</fullName>
    </submittedName>
</protein>
<keyword evidence="4" id="KW-1185">Reference proteome</keyword>
<name>A0A0F7KGB2_9PROT</name>
<proteinExistence type="predicted"/>
<evidence type="ECO:0000313" key="4">
    <source>
        <dbReference type="Proteomes" id="UP000034156"/>
    </source>
</evidence>
<feature type="domain" description="Transposase IS4-like" evidence="1">
    <location>
        <begin position="128"/>
        <end position="286"/>
    </location>
</feature>
<dbReference type="PATRIC" id="fig|44574.3.peg.3150"/>
<evidence type="ECO:0000313" key="3">
    <source>
        <dbReference type="EMBL" id="TYP89231.1"/>
    </source>
</evidence>
<dbReference type="KEGG" id="nco:AAW31_12960"/>
<dbReference type="AlphaFoldDB" id="A0A0F7KGB2"/>
<accession>A0A0F7KGB2</accession>